<dbReference type="EMBL" id="OX465086">
    <property type="protein sequence ID" value="CAI9266147.1"/>
    <property type="molecule type" value="Genomic_DNA"/>
</dbReference>
<protein>
    <submittedName>
        <fullName evidence="2">Uncharacterized protein</fullName>
    </submittedName>
</protein>
<evidence type="ECO:0000313" key="2">
    <source>
        <dbReference type="EMBL" id="CAI9266147.1"/>
    </source>
</evidence>
<evidence type="ECO:0000256" key="1">
    <source>
        <dbReference type="SAM" id="MobiDB-lite"/>
    </source>
</evidence>
<accession>A0AA35Y9W1</accession>
<keyword evidence="3" id="KW-1185">Reference proteome</keyword>
<gene>
    <name evidence="2" type="ORF">LSALG_LOCUS6719</name>
</gene>
<evidence type="ECO:0000313" key="3">
    <source>
        <dbReference type="Proteomes" id="UP001177003"/>
    </source>
</evidence>
<dbReference type="Proteomes" id="UP001177003">
    <property type="component" value="Chromosome 0"/>
</dbReference>
<proteinExistence type="predicted"/>
<organism evidence="2 3">
    <name type="scientific">Lactuca saligna</name>
    <name type="common">Willowleaf lettuce</name>
    <dbReference type="NCBI Taxonomy" id="75948"/>
    <lineage>
        <taxon>Eukaryota</taxon>
        <taxon>Viridiplantae</taxon>
        <taxon>Streptophyta</taxon>
        <taxon>Embryophyta</taxon>
        <taxon>Tracheophyta</taxon>
        <taxon>Spermatophyta</taxon>
        <taxon>Magnoliopsida</taxon>
        <taxon>eudicotyledons</taxon>
        <taxon>Gunneridae</taxon>
        <taxon>Pentapetalae</taxon>
        <taxon>asterids</taxon>
        <taxon>campanulids</taxon>
        <taxon>Asterales</taxon>
        <taxon>Asteraceae</taxon>
        <taxon>Cichorioideae</taxon>
        <taxon>Cichorieae</taxon>
        <taxon>Lactucinae</taxon>
        <taxon>Lactuca</taxon>
    </lineage>
</organism>
<dbReference type="PANTHER" id="PTHR34835:SF90">
    <property type="entry name" value="AMINOTRANSFERASE-LIKE PLANT MOBILE DOMAIN-CONTAINING PROTEIN"/>
    <property type="match status" value="1"/>
</dbReference>
<sequence>MQLKISYRNKNSMGVHMFIHLKNPIEIHSGKSLKIKKDPEDGGVSSVDVLRNLKKSNEDVNKAIEIHSSNSLKLKKHRIDDELCKGKKVNEDVNKAIEIHSSNSLKLKKHRINDEGCNYFSSDSDYEDATIRSLKKFVGESDKKIKKKKKKDGKVGNVKALYARVSVNSIYGAVKSMNDIQKDCVRRIGFGSLLDMKTQSIPTKLCYFVVDSFDHEEMVIKSVGGNIPVKREDVNRVLGFPLGYEQISCLGVRDNRGEADMVFIVNFIILEEKVVWSRNEIKTFFNGPCEFLTLLYVDRIQYQLKFREIMELENGGFGYGVVADCDEHFESGSIYDCESDIQLKLQEIVSVFSKFHKSDVDNVSSSGSIRRKICFEDDSFNHQGKEIGKRMLNEDIPSFGSGIESELYTPKKPCLTSGHKMQEKSIFKGFVDSPVSVRGKNSHVTSSLSKRDLNQLPSKSRPKRDQMLPPVKRSPYVIRAVPIDTTLTKEENIISN</sequence>
<name>A0AA35Y9W1_LACSI</name>
<feature type="region of interest" description="Disordered" evidence="1">
    <location>
        <begin position="441"/>
        <end position="473"/>
    </location>
</feature>
<dbReference type="AlphaFoldDB" id="A0AA35Y9W1"/>
<reference evidence="2" key="1">
    <citation type="submission" date="2023-04" db="EMBL/GenBank/DDBJ databases">
        <authorList>
            <person name="Vijverberg K."/>
            <person name="Xiong W."/>
            <person name="Schranz E."/>
        </authorList>
    </citation>
    <scope>NUCLEOTIDE SEQUENCE</scope>
</reference>
<dbReference type="PANTHER" id="PTHR34835">
    <property type="entry name" value="OS07G0283600 PROTEIN-RELATED"/>
    <property type="match status" value="1"/>
</dbReference>